<accession>A0A077X562</accession>
<evidence type="ECO:0000313" key="2">
    <source>
        <dbReference type="EMBL" id="CDS14523.1"/>
    </source>
</evidence>
<dbReference type="EMBL" id="LK023386">
    <property type="protein sequence ID" value="CDS14523.1"/>
    <property type="molecule type" value="Genomic_DNA"/>
</dbReference>
<evidence type="ECO:0000256" key="1">
    <source>
        <dbReference type="SAM" id="MobiDB-lite"/>
    </source>
</evidence>
<reference evidence="2" key="1">
    <citation type="journal article" date="2014" name="Genome Announc.">
        <title>De novo whole-genome sequence and genome annotation of Lichtheimia ramosa.</title>
        <authorList>
            <person name="Linde J."/>
            <person name="Schwartze V."/>
            <person name="Binder U."/>
            <person name="Lass-Florl C."/>
            <person name="Voigt K."/>
            <person name="Horn F."/>
        </authorList>
    </citation>
    <scope>NUCLEOTIDE SEQUENCE</scope>
    <source>
        <strain evidence="2">JMRC FSU:6197</strain>
    </source>
</reference>
<proteinExistence type="predicted"/>
<name>A0A077X562_9FUNG</name>
<dbReference type="OrthoDB" id="5376140at2759"/>
<feature type="compositionally biased region" description="Low complexity" evidence="1">
    <location>
        <begin position="72"/>
        <end position="83"/>
    </location>
</feature>
<sequence>MDTSPNIPLKRSRPYFTSNSSQRRLDQSRSSRQTAHVKAGSSKAVSDRGDRGKLWPSSSGRITTTTPRVKAIPSISTISSIPSRNNNDPASSSSSSPSSSRSPSTSTSTTPTPEQQSFEWQGHLEPPDTAGGITAMDIHLQSIAGRAPHASRVKDLLKRLSTNKDMPKLQIQSFLALNVLQRFFSQSASLMMMTPGSTDIVQFAKLRSFLTINRMAGLILRPSRPCEVLAAIPYSEAMVKGWRLRNAWSSNNMLVIYLPSIPPEPPLLKGYLNIEVFSNTTLGQSFDWQTMTLALKFPVEAKINRDTSVEIYGRSKWAVLLEQAYQVFKSKITDNKRKVILLDRYQDHRFDYDLSTWKQASLQPSFWEFGIGDLDTPKLPPVKRIFPPYTGGFITTNLENILEKPSVLYSIVDATRRLNLNPANGEWKFVLRDDILDCLSRRMDNQNATQIRIALLHLKSILVSNDCELVHDWAEKNEGGVVSTPVDDSAVSLMERLLRQYCYTHQNFVIVNDIAARNPKRLRVIEAIPSWDLYKVFSMESSN</sequence>
<feature type="compositionally biased region" description="Polar residues" evidence="1">
    <location>
        <begin position="56"/>
        <end position="67"/>
    </location>
</feature>
<dbReference type="AlphaFoldDB" id="A0A077X562"/>
<organism evidence="2">
    <name type="scientific">Lichtheimia ramosa</name>
    <dbReference type="NCBI Taxonomy" id="688394"/>
    <lineage>
        <taxon>Eukaryota</taxon>
        <taxon>Fungi</taxon>
        <taxon>Fungi incertae sedis</taxon>
        <taxon>Mucoromycota</taxon>
        <taxon>Mucoromycotina</taxon>
        <taxon>Mucoromycetes</taxon>
        <taxon>Mucorales</taxon>
        <taxon>Lichtheimiaceae</taxon>
        <taxon>Lichtheimia</taxon>
    </lineage>
</organism>
<feature type="compositionally biased region" description="Low complexity" evidence="1">
    <location>
        <begin position="91"/>
        <end position="113"/>
    </location>
</feature>
<feature type="region of interest" description="Disordered" evidence="1">
    <location>
        <begin position="1"/>
        <end position="132"/>
    </location>
</feature>
<protein>
    <submittedName>
        <fullName evidence="2">Uncharacterized protein</fullName>
    </submittedName>
</protein>
<gene>
    <name evidence="2" type="ORF">LRAMOSA06692</name>
</gene>